<reference evidence="1 2" key="1">
    <citation type="journal article" date="2014" name="Int. J. Syst. Evol. Microbiol.">
        <title>Phaeodactylibacter xiamenensis gen. nov., sp. nov., a member of the family Saprospiraceae isolated from the marine alga Phaeodactylum tricornutum.</title>
        <authorList>
            <person name="Chen Z.Jr."/>
            <person name="Lei X."/>
            <person name="Lai Q."/>
            <person name="Li Y."/>
            <person name="Zhang B."/>
            <person name="Zhang J."/>
            <person name="Zhang H."/>
            <person name="Yang L."/>
            <person name="Zheng W."/>
            <person name="Tian Y."/>
            <person name="Yu Z."/>
            <person name="Xu H.Jr."/>
            <person name="Zheng T."/>
        </authorList>
    </citation>
    <scope>NUCLEOTIDE SEQUENCE [LARGE SCALE GENOMIC DNA]</scope>
    <source>
        <strain evidence="1 2">KD52</strain>
    </source>
</reference>
<keyword evidence="2" id="KW-1185">Reference proteome</keyword>
<dbReference type="STRING" id="1524460.IX84_31950"/>
<name>A0A098RY62_9BACT</name>
<sequence>MNSRLLDSPEFEMGPFFEPVKRIKRQPITMATLKLGKNLRLKNQKGKPAAASKSQASPFSPFTACASIGEIKRKE</sequence>
<dbReference type="Proteomes" id="UP000029736">
    <property type="component" value="Unassembled WGS sequence"/>
</dbReference>
<evidence type="ECO:0000313" key="2">
    <source>
        <dbReference type="Proteomes" id="UP000029736"/>
    </source>
</evidence>
<dbReference type="AlphaFoldDB" id="A0A098RY62"/>
<comment type="caution">
    <text evidence="1">The sequence shown here is derived from an EMBL/GenBank/DDBJ whole genome shotgun (WGS) entry which is preliminary data.</text>
</comment>
<protein>
    <submittedName>
        <fullName evidence="1">Uncharacterized protein</fullName>
    </submittedName>
</protein>
<evidence type="ECO:0000313" key="1">
    <source>
        <dbReference type="EMBL" id="KGE84786.1"/>
    </source>
</evidence>
<dbReference type="EMBL" id="JPOS01000138">
    <property type="protein sequence ID" value="KGE84786.1"/>
    <property type="molecule type" value="Genomic_DNA"/>
</dbReference>
<proteinExistence type="predicted"/>
<gene>
    <name evidence="1" type="ORF">IX84_31950</name>
</gene>
<organism evidence="1 2">
    <name type="scientific">Phaeodactylibacter xiamenensis</name>
    <dbReference type="NCBI Taxonomy" id="1524460"/>
    <lineage>
        <taxon>Bacteria</taxon>
        <taxon>Pseudomonadati</taxon>
        <taxon>Bacteroidota</taxon>
        <taxon>Saprospiria</taxon>
        <taxon>Saprospirales</taxon>
        <taxon>Haliscomenobacteraceae</taxon>
        <taxon>Phaeodactylibacter</taxon>
    </lineage>
</organism>
<dbReference type="RefSeq" id="WP_044230387.1">
    <property type="nucleotide sequence ID" value="NZ_JPOS01000138.1"/>
</dbReference>
<accession>A0A098RY62</accession>